<organism evidence="10 11">
    <name type="scientific">Parasponia andersonii</name>
    <name type="common">Sponia andersonii</name>
    <dbReference type="NCBI Taxonomy" id="3476"/>
    <lineage>
        <taxon>Eukaryota</taxon>
        <taxon>Viridiplantae</taxon>
        <taxon>Streptophyta</taxon>
        <taxon>Embryophyta</taxon>
        <taxon>Tracheophyta</taxon>
        <taxon>Spermatophyta</taxon>
        <taxon>Magnoliopsida</taxon>
        <taxon>eudicotyledons</taxon>
        <taxon>Gunneridae</taxon>
        <taxon>Pentapetalae</taxon>
        <taxon>rosids</taxon>
        <taxon>fabids</taxon>
        <taxon>Rosales</taxon>
        <taxon>Cannabaceae</taxon>
        <taxon>Parasponia</taxon>
    </lineage>
</organism>
<comment type="catalytic activity">
    <reaction evidence="6">
        <text>L-seryl-[protein] + ATP = O-phospho-L-seryl-[protein] + ADP + H(+)</text>
        <dbReference type="Rhea" id="RHEA:17989"/>
        <dbReference type="Rhea" id="RHEA-COMP:9863"/>
        <dbReference type="Rhea" id="RHEA-COMP:11604"/>
        <dbReference type="ChEBI" id="CHEBI:15378"/>
        <dbReference type="ChEBI" id="CHEBI:29999"/>
        <dbReference type="ChEBI" id="CHEBI:30616"/>
        <dbReference type="ChEBI" id="CHEBI:83421"/>
        <dbReference type="ChEBI" id="CHEBI:456216"/>
        <dbReference type="EC" id="2.7.11.1"/>
    </reaction>
</comment>
<comment type="subcellular location">
    <subcellularLocation>
        <location evidence="1">Membrane</location>
        <topology evidence="1">Single-pass membrane protein</topology>
    </subcellularLocation>
</comment>
<sequence length="279" mass="30748">MRVQKLFIHELLFHVWIGIPFCSLVVKSVVSTDPSYVACKPRNCGSGPNISYPFYVEGAGADFCGLKGFRIICQESTPIFRTSKGPYIVTNISYENQSVRLVDLYVVNVNANCVIPRHKFAFDDESPFDFSSSHVNLQFFYSCDKSFTPPLETSLVAYASNSSRLSFVALVLSDGSLSGNHEMSNQYCGSEVAVSVDLEGYWKTNKTIKTVNYTELLMAGFSLVWYGDTCANCKTSGGRCGFQNNQSLCFCPDGPHPTHCGGKSPCILLSIISILIHVL</sequence>
<keyword evidence="11" id="KW-1185">Reference proteome</keyword>
<proteinExistence type="predicted"/>
<dbReference type="Pfam" id="PF14380">
    <property type="entry name" value="WAK_assoc"/>
    <property type="match status" value="1"/>
</dbReference>
<dbReference type="GO" id="GO:0004674">
    <property type="term" value="F:protein serine/threonine kinase activity"/>
    <property type="evidence" value="ECO:0007669"/>
    <property type="project" value="UniProtKB-EC"/>
</dbReference>
<dbReference type="GO" id="GO:0030247">
    <property type="term" value="F:polysaccharide binding"/>
    <property type="evidence" value="ECO:0007669"/>
    <property type="project" value="InterPro"/>
</dbReference>
<feature type="domain" description="Wall-associated receptor kinase galacturonan-binding" evidence="8">
    <location>
        <begin position="39"/>
        <end position="103"/>
    </location>
</feature>
<accession>A0A2P5CTW4</accession>
<dbReference type="PANTHER" id="PTHR33138">
    <property type="entry name" value="OS01G0690200 PROTEIN"/>
    <property type="match status" value="1"/>
</dbReference>
<dbReference type="STRING" id="3476.A0A2P5CTW4"/>
<dbReference type="InterPro" id="IPR032872">
    <property type="entry name" value="WAK_assoc_C"/>
</dbReference>
<keyword evidence="10" id="KW-0808">Transferase</keyword>
<protein>
    <recommendedName>
        <fullName evidence="2">non-specific serine/threonine protein kinase</fullName>
        <ecNumber evidence="2">2.7.11.1</ecNumber>
    </recommendedName>
</protein>
<evidence type="ECO:0000313" key="11">
    <source>
        <dbReference type="Proteomes" id="UP000237105"/>
    </source>
</evidence>
<keyword evidence="10" id="KW-0418">Kinase</keyword>
<dbReference type="InterPro" id="IPR025287">
    <property type="entry name" value="WAK_GUB"/>
</dbReference>
<evidence type="ECO:0000256" key="5">
    <source>
        <dbReference type="ARBA" id="ARBA00047899"/>
    </source>
</evidence>
<keyword evidence="10" id="KW-0675">Receptor</keyword>
<gene>
    <name evidence="10" type="ORF">PanWU01x14_123660</name>
</gene>
<dbReference type="Proteomes" id="UP000237105">
    <property type="component" value="Unassembled WGS sequence"/>
</dbReference>
<evidence type="ECO:0000259" key="8">
    <source>
        <dbReference type="Pfam" id="PF13947"/>
    </source>
</evidence>
<evidence type="ECO:0000256" key="2">
    <source>
        <dbReference type="ARBA" id="ARBA00012513"/>
    </source>
</evidence>
<keyword evidence="4" id="KW-0325">Glycoprotein</keyword>
<reference evidence="11" key="1">
    <citation type="submission" date="2016-06" db="EMBL/GenBank/DDBJ databases">
        <title>Parallel loss of symbiosis genes in relatives of nitrogen-fixing non-legume Parasponia.</title>
        <authorList>
            <person name="Van Velzen R."/>
            <person name="Holmer R."/>
            <person name="Bu F."/>
            <person name="Rutten L."/>
            <person name="Van Zeijl A."/>
            <person name="Liu W."/>
            <person name="Santuari L."/>
            <person name="Cao Q."/>
            <person name="Sharma T."/>
            <person name="Shen D."/>
            <person name="Roswanjaya Y."/>
            <person name="Wardhani T."/>
            <person name="Kalhor M.S."/>
            <person name="Jansen J."/>
            <person name="Van den Hoogen J."/>
            <person name="Gungor B."/>
            <person name="Hartog M."/>
            <person name="Hontelez J."/>
            <person name="Verver J."/>
            <person name="Yang W.-C."/>
            <person name="Schijlen E."/>
            <person name="Repin R."/>
            <person name="Schilthuizen M."/>
            <person name="Schranz E."/>
            <person name="Heidstra R."/>
            <person name="Miyata K."/>
            <person name="Fedorova E."/>
            <person name="Kohlen W."/>
            <person name="Bisseling T."/>
            <person name="Smit S."/>
            <person name="Geurts R."/>
        </authorList>
    </citation>
    <scope>NUCLEOTIDE SEQUENCE [LARGE SCALE GENOMIC DNA]</scope>
    <source>
        <strain evidence="11">cv. WU1-14</strain>
    </source>
</reference>
<feature type="signal peptide" evidence="7">
    <location>
        <begin position="1"/>
        <end position="31"/>
    </location>
</feature>
<evidence type="ECO:0000256" key="3">
    <source>
        <dbReference type="ARBA" id="ARBA00022729"/>
    </source>
</evidence>
<comment type="caution">
    <text evidence="10">The sequence shown here is derived from an EMBL/GenBank/DDBJ whole genome shotgun (WGS) entry which is preliminary data.</text>
</comment>
<dbReference type="EC" id="2.7.11.1" evidence="2"/>
<dbReference type="GO" id="GO:0016020">
    <property type="term" value="C:membrane"/>
    <property type="evidence" value="ECO:0007669"/>
    <property type="project" value="UniProtKB-SubCell"/>
</dbReference>
<evidence type="ECO:0000256" key="1">
    <source>
        <dbReference type="ARBA" id="ARBA00004167"/>
    </source>
</evidence>
<dbReference type="AlphaFoldDB" id="A0A2P5CTW4"/>
<dbReference type="EMBL" id="JXTB01000095">
    <property type="protein sequence ID" value="PON64489.1"/>
    <property type="molecule type" value="Genomic_DNA"/>
</dbReference>
<dbReference type="OrthoDB" id="4062651at2759"/>
<feature type="chain" id="PRO_5015181030" description="non-specific serine/threonine protein kinase" evidence="7">
    <location>
        <begin position="32"/>
        <end position="279"/>
    </location>
</feature>
<evidence type="ECO:0000313" key="10">
    <source>
        <dbReference type="EMBL" id="PON64489.1"/>
    </source>
</evidence>
<comment type="catalytic activity">
    <reaction evidence="5">
        <text>L-threonyl-[protein] + ATP = O-phospho-L-threonyl-[protein] + ADP + H(+)</text>
        <dbReference type="Rhea" id="RHEA:46608"/>
        <dbReference type="Rhea" id="RHEA-COMP:11060"/>
        <dbReference type="Rhea" id="RHEA-COMP:11605"/>
        <dbReference type="ChEBI" id="CHEBI:15378"/>
        <dbReference type="ChEBI" id="CHEBI:30013"/>
        <dbReference type="ChEBI" id="CHEBI:30616"/>
        <dbReference type="ChEBI" id="CHEBI:61977"/>
        <dbReference type="ChEBI" id="CHEBI:456216"/>
        <dbReference type="EC" id="2.7.11.1"/>
    </reaction>
</comment>
<feature type="domain" description="Wall-associated receptor kinase C-terminal" evidence="9">
    <location>
        <begin position="174"/>
        <end position="254"/>
    </location>
</feature>
<evidence type="ECO:0000256" key="4">
    <source>
        <dbReference type="ARBA" id="ARBA00023180"/>
    </source>
</evidence>
<dbReference type="Pfam" id="PF13947">
    <property type="entry name" value="GUB_WAK_bind"/>
    <property type="match status" value="1"/>
</dbReference>
<evidence type="ECO:0000259" key="9">
    <source>
        <dbReference type="Pfam" id="PF14380"/>
    </source>
</evidence>
<evidence type="ECO:0000256" key="6">
    <source>
        <dbReference type="ARBA" id="ARBA00048679"/>
    </source>
</evidence>
<dbReference type="PANTHER" id="PTHR33138:SF75">
    <property type="entry name" value="WALL-ASSOCIATED RECEPTOR KINASE GALACTURONAN-BINDING DOMAIN-CONTAINING PROTEIN"/>
    <property type="match status" value="1"/>
</dbReference>
<evidence type="ECO:0000256" key="7">
    <source>
        <dbReference type="SAM" id="SignalP"/>
    </source>
</evidence>
<keyword evidence="3 7" id="KW-0732">Signal</keyword>
<name>A0A2P5CTW4_PARAD</name>